<dbReference type="PROSITE" id="PS50297">
    <property type="entry name" value="ANK_REP_REGION"/>
    <property type="match status" value="1"/>
</dbReference>
<dbReference type="PANTHER" id="PTHR24124:SF14">
    <property type="entry name" value="CHROMOSOME UNDETERMINED SCAFFOLD_25, WHOLE GENOME SHOTGUN SEQUENCE"/>
    <property type="match status" value="1"/>
</dbReference>
<keyword evidence="2 3" id="KW-0040">ANK repeat</keyword>
<dbReference type="Pfam" id="PF12796">
    <property type="entry name" value="Ank_2"/>
    <property type="match status" value="1"/>
</dbReference>
<protein>
    <submittedName>
        <fullName evidence="5">Notch-regulated ankyrin repeat-containing protein B</fullName>
    </submittedName>
</protein>
<feature type="compositionally biased region" description="Low complexity" evidence="4">
    <location>
        <begin position="13"/>
        <end position="46"/>
    </location>
</feature>
<feature type="region of interest" description="Disordered" evidence="4">
    <location>
        <begin position="1"/>
        <end position="66"/>
    </location>
</feature>
<sequence>MHQQQQPLSEDGSPYSSQDISSPSASSIHSDSFSSPTSSSSFTSSPGFYNNTYSPPPKPPPDSNIQRHFEQVLSRYCLEEVRDFLMRYSEFIDINAYDEDGQTPLQSSCQMGSLPLVKLLISYGANPGMTNREGWSPVHIASFSGNTELYSYIVRCNSNSLKR</sequence>
<organism evidence="5">
    <name type="scientific">Caligus clemensi</name>
    <name type="common">Sea louse</name>
    <dbReference type="NCBI Taxonomy" id="344056"/>
    <lineage>
        <taxon>Eukaryota</taxon>
        <taxon>Metazoa</taxon>
        <taxon>Ecdysozoa</taxon>
        <taxon>Arthropoda</taxon>
        <taxon>Crustacea</taxon>
        <taxon>Multicrustacea</taxon>
        <taxon>Hexanauplia</taxon>
        <taxon>Copepoda</taxon>
        <taxon>Siphonostomatoida</taxon>
        <taxon>Caligidae</taxon>
        <taxon>Caligus</taxon>
    </lineage>
</organism>
<evidence type="ECO:0000256" key="4">
    <source>
        <dbReference type="SAM" id="MobiDB-lite"/>
    </source>
</evidence>
<evidence type="ECO:0000256" key="2">
    <source>
        <dbReference type="ARBA" id="ARBA00023043"/>
    </source>
</evidence>
<dbReference type="GO" id="GO:0010468">
    <property type="term" value="P:regulation of gene expression"/>
    <property type="evidence" value="ECO:0007669"/>
    <property type="project" value="TreeGrafter"/>
</dbReference>
<dbReference type="SUPFAM" id="SSF48403">
    <property type="entry name" value="Ankyrin repeat"/>
    <property type="match status" value="1"/>
</dbReference>
<name>C1C009_CALCM</name>
<evidence type="ECO:0000256" key="3">
    <source>
        <dbReference type="PROSITE-ProRule" id="PRU00023"/>
    </source>
</evidence>
<dbReference type="AlphaFoldDB" id="C1C009"/>
<dbReference type="GO" id="GO:0005634">
    <property type="term" value="C:nucleus"/>
    <property type="evidence" value="ECO:0007669"/>
    <property type="project" value="TreeGrafter"/>
</dbReference>
<dbReference type="InterPro" id="IPR002110">
    <property type="entry name" value="Ankyrin_rpt"/>
</dbReference>
<proteinExistence type="evidence at transcript level"/>
<dbReference type="InterPro" id="IPR036770">
    <property type="entry name" value="Ankyrin_rpt-contain_sf"/>
</dbReference>
<gene>
    <name evidence="5" type="primary">NARPB</name>
</gene>
<feature type="repeat" description="ANK" evidence="3">
    <location>
        <begin position="100"/>
        <end position="132"/>
    </location>
</feature>
<dbReference type="PROSITE" id="PS50088">
    <property type="entry name" value="ANK_REPEAT"/>
    <property type="match status" value="1"/>
</dbReference>
<dbReference type="EMBL" id="BT080188">
    <property type="protein sequence ID" value="ACO14612.1"/>
    <property type="molecule type" value="mRNA"/>
</dbReference>
<reference evidence="5" key="1">
    <citation type="submission" date="2009-03" db="EMBL/GenBank/DDBJ databases">
        <title>Caligus clemensi ESTs and full-length cDNAs.</title>
        <authorList>
            <person name="Yasuike M."/>
            <person name="von Schalburg K."/>
            <person name="Cooper G."/>
            <person name="Leong J."/>
            <person name="Jones S.R.M."/>
            <person name="Koop B.F."/>
        </authorList>
    </citation>
    <scope>NUCLEOTIDE SEQUENCE</scope>
    <source>
        <tissue evidence="5">Whole</tissue>
    </source>
</reference>
<evidence type="ECO:0000256" key="1">
    <source>
        <dbReference type="ARBA" id="ARBA00022737"/>
    </source>
</evidence>
<evidence type="ECO:0000313" key="5">
    <source>
        <dbReference type="EMBL" id="ACO14612.1"/>
    </source>
</evidence>
<keyword evidence="1" id="KW-0677">Repeat</keyword>
<accession>C1C009</accession>
<dbReference type="SMART" id="SM00248">
    <property type="entry name" value="ANK"/>
    <property type="match status" value="2"/>
</dbReference>
<dbReference type="Gene3D" id="1.25.40.20">
    <property type="entry name" value="Ankyrin repeat-containing domain"/>
    <property type="match status" value="1"/>
</dbReference>
<dbReference type="PANTHER" id="PTHR24124">
    <property type="entry name" value="ANKYRIN REPEAT FAMILY A"/>
    <property type="match status" value="1"/>
</dbReference>